<gene>
    <name evidence="10" type="ORF">AYBTSS11_LOCUS26138</name>
</gene>
<evidence type="ECO:0000256" key="2">
    <source>
        <dbReference type="ARBA" id="ARBA00022723"/>
    </source>
</evidence>
<sequence>MAFSGALVLASLIAISMALPTLATVYTVGDSSGWAIGADYSSWTGGKTFYVGDTVVFNYGAGHTVDEVKESDYKSCTAGNSISTDSSGATKITLKTAGNHYFICSVPGHCSGGMKLALTVKAGKDTTPSTGKASPSDDGTATTATPTTTTTTTATKSNSASTSIVTSTVAMLIVSWITHYALRLV</sequence>
<feature type="chain" id="PRO_5041743580" description="Phytocyanin domain-containing protein" evidence="8">
    <location>
        <begin position="19"/>
        <end position="185"/>
    </location>
</feature>
<evidence type="ECO:0000256" key="4">
    <source>
        <dbReference type="ARBA" id="ARBA00023008"/>
    </source>
</evidence>
<evidence type="ECO:0000256" key="5">
    <source>
        <dbReference type="ARBA" id="ARBA00023180"/>
    </source>
</evidence>
<evidence type="ECO:0000259" key="9">
    <source>
        <dbReference type="PROSITE" id="PS51485"/>
    </source>
</evidence>
<organism evidence="10 11">
    <name type="scientific">Sphenostylis stenocarpa</name>
    <dbReference type="NCBI Taxonomy" id="92480"/>
    <lineage>
        <taxon>Eukaryota</taxon>
        <taxon>Viridiplantae</taxon>
        <taxon>Streptophyta</taxon>
        <taxon>Embryophyta</taxon>
        <taxon>Tracheophyta</taxon>
        <taxon>Spermatophyta</taxon>
        <taxon>Magnoliopsida</taxon>
        <taxon>eudicotyledons</taxon>
        <taxon>Gunneridae</taxon>
        <taxon>Pentapetalae</taxon>
        <taxon>rosids</taxon>
        <taxon>fabids</taxon>
        <taxon>Fabales</taxon>
        <taxon>Fabaceae</taxon>
        <taxon>Papilionoideae</taxon>
        <taxon>50 kb inversion clade</taxon>
        <taxon>NPAAA clade</taxon>
        <taxon>indigoferoid/millettioid clade</taxon>
        <taxon>Phaseoleae</taxon>
        <taxon>Sphenostylis</taxon>
    </lineage>
</organism>
<evidence type="ECO:0000256" key="6">
    <source>
        <dbReference type="SAM" id="MobiDB-lite"/>
    </source>
</evidence>
<keyword evidence="11" id="KW-1185">Reference proteome</keyword>
<name>A0AA86TCV1_9FABA</name>
<keyword evidence="7" id="KW-0472">Membrane</keyword>
<dbReference type="GO" id="GO:0009055">
    <property type="term" value="F:electron transfer activity"/>
    <property type="evidence" value="ECO:0007669"/>
    <property type="project" value="InterPro"/>
</dbReference>
<dbReference type="AlphaFoldDB" id="A0AA86TCV1"/>
<dbReference type="GO" id="GO:0046872">
    <property type="term" value="F:metal ion binding"/>
    <property type="evidence" value="ECO:0007669"/>
    <property type="project" value="UniProtKB-KW"/>
</dbReference>
<dbReference type="Gramene" id="rna-AYBTSS11_LOCUS26138">
    <property type="protein sequence ID" value="CAJ1974071.1"/>
    <property type="gene ID" value="gene-AYBTSS11_LOCUS26138"/>
</dbReference>
<keyword evidence="7" id="KW-1133">Transmembrane helix</keyword>
<feature type="compositionally biased region" description="Polar residues" evidence="6">
    <location>
        <begin position="126"/>
        <end position="139"/>
    </location>
</feature>
<dbReference type="EMBL" id="OY731406">
    <property type="protein sequence ID" value="CAJ1974071.1"/>
    <property type="molecule type" value="Genomic_DNA"/>
</dbReference>
<evidence type="ECO:0000256" key="1">
    <source>
        <dbReference type="ARBA" id="ARBA00022448"/>
    </source>
</evidence>
<dbReference type="PANTHER" id="PTHR33021:SF193">
    <property type="entry name" value="OS06G0218600 PROTEIN"/>
    <property type="match status" value="1"/>
</dbReference>
<dbReference type="Proteomes" id="UP001189624">
    <property type="component" value="Chromosome 9"/>
</dbReference>
<dbReference type="GO" id="GO:0005886">
    <property type="term" value="C:plasma membrane"/>
    <property type="evidence" value="ECO:0007669"/>
    <property type="project" value="TreeGrafter"/>
</dbReference>
<keyword evidence="2" id="KW-0479">Metal-binding</keyword>
<evidence type="ECO:0000313" key="10">
    <source>
        <dbReference type="EMBL" id="CAJ1974071.1"/>
    </source>
</evidence>
<dbReference type="InterPro" id="IPR028871">
    <property type="entry name" value="BlueCu_1_BS"/>
</dbReference>
<dbReference type="SUPFAM" id="SSF49503">
    <property type="entry name" value="Cupredoxins"/>
    <property type="match status" value="1"/>
</dbReference>
<keyword evidence="5" id="KW-0325">Glycoprotein</keyword>
<evidence type="ECO:0000256" key="3">
    <source>
        <dbReference type="ARBA" id="ARBA00022982"/>
    </source>
</evidence>
<keyword evidence="7" id="KW-0812">Transmembrane</keyword>
<feature type="domain" description="Phytocyanin" evidence="9">
    <location>
        <begin position="24"/>
        <end position="122"/>
    </location>
</feature>
<dbReference type="InterPro" id="IPR008972">
    <property type="entry name" value="Cupredoxin"/>
</dbReference>
<keyword evidence="1" id="KW-0813">Transport</keyword>
<feature type="region of interest" description="Disordered" evidence="6">
    <location>
        <begin position="125"/>
        <end position="157"/>
    </location>
</feature>
<dbReference type="PROSITE" id="PS00196">
    <property type="entry name" value="COPPER_BLUE"/>
    <property type="match status" value="1"/>
</dbReference>
<evidence type="ECO:0000256" key="8">
    <source>
        <dbReference type="SAM" id="SignalP"/>
    </source>
</evidence>
<keyword evidence="3" id="KW-0249">Electron transport</keyword>
<feature type="compositionally biased region" description="Low complexity" evidence="6">
    <location>
        <begin position="140"/>
        <end position="157"/>
    </location>
</feature>
<dbReference type="CDD" id="cd04216">
    <property type="entry name" value="Phytocyanin"/>
    <property type="match status" value="1"/>
</dbReference>
<dbReference type="Pfam" id="PF02298">
    <property type="entry name" value="Cu_bind_like"/>
    <property type="match status" value="1"/>
</dbReference>
<reference evidence="10" key="1">
    <citation type="submission" date="2023-10" db="EMBL/GenBank/DDBJ databases">
        <authorList>
            <person name="Domelevo Entfellner J.-B."/>
        </authorList>
    </citation>
    <scope>NUCLEOTIDE SEQUENCE</scope>
</reference>
<dbReference type="FunFam" id="2.60.40.420:FF:000003">
    <property type="entry name" value="Blue copper"/>
    <property type="match status" value="1"/>
</dbReference>
<feature type="signal peptide" evidence="8">
    <location>
        <begin position="1"/>
        <end position="18"/>
    </location>
</feature>
<keyword evidence="8" id="KW-0732">Signal</keyword>
<evidence type="ECO:0000313" key="11">
    <source>
        <dbReference type="Proteomes" id="UP001189624"/>
    </source>
</evidence>
<proteinExistence type="predicted"/>
<dbReference type="Gene3D" id="2.60.40.420">
    <property type="entry name" value="Cupredoxins - blue copper proteins"/>
    <property type="match status" value="1"/>
</dbReference>
<feature type="transmembrane region" description="Helical" evidence="7">
    <location>
        <begin position="164"/>
        <end position="182"/>
    </location>
</feature>
<dbReference type="InterPro" id="IPR003245">
    <property type="entry name" value="Phytocyanin_dom"/>
</dbReference>
<keyword evidence="4" id="KW-0186">Copper</keyword>
<dbReference type="PROSITE" id="PS51485">
    <property type="entry name" value="PHYTOCYANIN"/>
    <property type="match status" value="1"/>
</dbReference>
<dbReference type="InterPro" id="IPR039391">
    <property type="entry name" value="Phytocyanin-like"/>
</dbReference>
<accession>A0AA86TCV1</accession>
<evidence type="ECO:0000256" key="7">
    <source>
        <dbReference type="SAM" id="Phobius"/>
    </source>
</evidence>
<protein>
    <recommendedName>
        <fullName evidence="9">Phytocyanin domain-containing protein</fullName>
    </recommendedName>
</protein>
<dbReference type="PANTHER" id="PTHR33021">
    <property type="entry name" value="BLUE COPPER PROTEIN"/>
    <property type="match status" value="1"/>
</dbReference>